<feature type="compositionally biased region" description="Acidic residues" evidence="1">
    <location>
        <begin position="844"/>
        <end position="855"/>
    </location>
</feature>
<dbReference type="GO" id="GO:0000781">
    <property type="term" value="C:chromosome, telomeric region"/>
    <property type="evidence" value="ECO:0007669"/>
    <property type="project" value="InterPro"/>
</dbReference>
<accession>A0A8E2EP99</accession>
<feature type="region of interest" description="Disordered" evidence="1">
    <location>
        <begin position="1368"/>
        <end position="1406"/>
    </location>
</feature>
<feature type="domain" description="Telomeric single stranded DNA binding POT1/Cdc13" evidence="2">
    <location>
        <begin position="1433"/>
        <end position="1587"/>
    </location>
</feature>
<feature type="compositionally biased region" description="Acidic residues" evidence="1">
    <location>
        <begin position="725"/>
        <end position="741"/>
    </location>
</feature>
<evidence type="ECO:0000313" key="3">
    <source>
        <dbReference type="EMBL" id="OCL02115.1"/>
    </source>
</evidence>
<feature type="compositionally biased region" description="Polar residues" evidence="1">
    <location>
        <begin position="1055"/>
        <end position="1064"/>
    </location>
</feature>
<dbReference type="Proteomes" id="UP000250140">
    <property type="component" value="Unassembled WGS sequence"/>
</dbReference>
<feature type="compositionally biased region" description="Basic and acidic residues" evidence="1">
    <location>
        <begin position="915"/>
        <end position="929"/>
    </location>
</feature>
<dbReference type="SUPFAM" id="SSF50249">
    <property type="entry name" value="Nucleic acid-binding proteins"/>
    <property type="match status" value="1"/>
</dbReference>
<dbReference type="EMBL" id="KV751002">
    <property type="protein sequence ID" value="OCL02115.1"/>
    <property type="molecule type" value="Genomic_DNA"/>
</dbReference>
<feature type="compositionally biased region" description="Basic and acidic residues" evidence="1">
    <location>
        <begin position="409"/>
        <end position="418"/>
    </location>
</feature>
<evidence type="ECO:0000259" key="2">
    <source>
        <dbReference type="SMART" id="SM00976"/>
    </source>
</evidence>
<feature type="compositionally biased region" description="Acidic residues" evidence="1">
    <location>
        <begin position="874"/>
        <end position="884"/>
    </location>
</feature>
<proteinExistence type="predicted"/>
<feature type="region of interest" description="Disordered" evidence="1">
    <location>
        <begin position="1316"/>
        <end position="1347"/>
    </location>
</feature>
<dbReference type="InterPro" id="IPR011564">
    <property type="entry name" value="Telomer_end-bd_POT1/Cdc13"/>
</dbReference>
<feature type="compositionally biased region" description="Low complexity" evidence="1">
    <location>
        <begin position="775"/>
        <end position="791"/>
    </location>
</feature>
<keyword evidence="4" id="KW-1185">Reference proteome</keyword>
<evidence type="ECO:0000256" key="1">
    <source>
        <dbReference type="SAM" id="MobiDB-lite"/>
    </source>
</evidence>
<dbReference type="InterPro" id="IPR012340">
    <property type="entry name" value="NA-bd_OB-fold"/>
</dbReference>
<organism evidence="3 4">
    <name type="scientific">Glonium stellatum</name>
    <dbReference type="NCBI Taxonomy" id="574774"/>
    <lineage>
        <taxon>Eukaryota</taxon>
        <taxon>Fungi</taxon>
        <taxon>Dikarya</taxon>
        <taxon>Ascomycota</taxon>
        <taxon>Pezizomycotina</taxon>
        <taxon>Dothideomycetes</taxon>
        <taxon>Pleosporomycetidae</taxon>
        <taxon>Gloniales</taxon>
        <taxon>Gloniaceae</taxon>
        <taxon>Glonium</taxon>
    </lineage>
</organism>
<sequence length="1615" mass="178435">MAEEERYFELARLWCAGLAAFLVLGYFHHEIATTNIELEERGVMERIPIAELAPSLPSPDTKVIKAVVTLLWPYSSSTRQCALLLADPDFRLRRRRGQVRVRFSGPAGRALGNSGIGIGDEVILSLQGAHYIDDVGDVRTPGKSVEWELLFQQRLVAQISRDEQELARLDIDHPTPSPEPASPVTGRAGAELHTITPVAEHGSAQSTPQQWSSPAFLKRTRVSDGSSFDSGYDPLSFMEDSINIFEANGRKRRRKSYKDWGVWTYSKRTPSPEKEGARSTEEEEESSISPDERVVSPSAKLLEPPLSAPKDSTVHSVALDKQELLQNNSDIEMTTFIKEMAPIDESAKEVPSPLERFIVYESEFHSEIAEKVSAEEEPFPEPEIYQPYLEIENFEGDTQPNTEDDEAEIREMDADRLSTTEIDSGEEGERPEQVEESTTESAPTPEEVIILSSTEEDSVNELVQVEGSGEGKEIDNYEIRQRDLSETQDDLIVPDQAPPIMMPPPHLPSLQTDFSSPTLFKVQTPIGNAPSTPVIHPLESSTLSLPSPFPGERDAVSTSYFGRSTSIQPTTQALAMNVGTEGSVGHMEQHTIESSMHSGMETPKMNARHGMHSTAFNEIRFPFGLDGSMFSREKAQPEGTVTMDISAEESVADGGHGSEVINETKLHSNLLKMHEERVQPEFAEQMPAEEIPAERNIDQESSAHSPLQQKGPVVIDLSSDQGSESTEDEEEENNGSEEEHDIEYRIEEAEDSEEDDARHRPRWIPPEERYMYDRSSPQNEESAESSNSSSQESEDDYSKQNDPLEVPSRPVISESGDGQEIRNVQEANAQVAMESLSPMPAEEYIQEEPMPEELSMEPLARRTSQRVTHIIDLGDGESDEDEVMTDQQTSMESLVAATDRHPSAVDKSAINQKEMPLEDHLKPHLELDPSHASLDNTHTTEDATETDLEDITVMPEEPVKRPMTPPENRLSPTIPAMNTRSKTLTSPAKEKETRRSLRPRSQTSTPNKSTEPPTESHGQDPTPHRPTPSPISNLSRTSSVDIDMSVFEPIDFPNGDTQGVSATQTSSSRFANVLFIKDSEDENLRSESSISTVQYSDGIETVTMETYDYSGQTEPITQTQVPNSLYPQLPPTSQDIQIIPRFDEDAPEVSAPNRAAATSESLHQSQHLSPERDFSAHEPQYTQVTNVADLSQDVSSTLLVEHSSKAGVFNETDAMQLDVLPTEVTYPQLPGALEAPSSPPTQLDSNQQDLSVNHQPVMRNNLPMTPAPSQQQILEPQESYQVAQAENALPLTPQLTQRTSTDLLPDLSFQSIMSPEAAPTAPSEEQRPLTEPRTEKARRQTLQSRLSTVPQKLSDWFAPRSSLAAASDPALSASSPEESASITSDSDSTNDGLVSPHANGYGLTPTKPTAAAAAAAPPLELPSQGLRTPLSYYAPLATLPAFLNRAPRAPDAALDVLALVTRAAAPVQRAEKGPHDYHTVFSVTDRSTFPAHTLVQVFRPWRRALPAAEPGDVVLLRSFVVRSAKGKVGLVSGEESAWCVWRFGMEIWGRRRGEFGELEARETVKGPPVERGREERMEVERLRGWWEDVVKMEVERGKGVVHESIEDGEEVGNSG</sequence>
<dbReference type="OrthoDB" id="5363079at2759"/>
<feature type="compositionally biased region" description="Basic and acidic residues" evidence="1">
    <location>
        <begin position="270"/>
        <end position="280"/>
    </location>
</feature>
<feature type="compositionally biased region" description="Polar residues" evidence="1">
    <location>
        <begin position="1030"/>
        <end position="1040"/>
    </location>
</feature>
<gene>
    <name evidence="3" type="ORF">AOQ84DRAFT_443578</name>
</gene>
<feature type="region of interest" description="Disordered" evidence="1">
    <location>
        <begin position="265"/>
        <end position="297"/>
    </location>
</feature>
<feature type="compositionally biased region" description="Polar residues" evidence="1">
    <location>
        <begin position="976"/>
        <end position="986"/>
    </location>
</feature>
<reference evidence="3 4" key="1">
    <citation type="journal article" date="2016" name="Nat. Commun.">
        <title>Ectomycorrhizal ecology is imprinted in the genome of the dominant symbiotic fungus Cenococcum geophilum.</title>
        <authorList>
            <consortium name="DOE Joint Genome Institute"/>
            <person name="Peter M."/>
            <person name="Kohler A."/>
            <person name="Ohm R.A."/>
            <person name="Kuo A."/>
            <person name="Krutzmann J."/>
            <person name="Morin E."/>
            <person name="Arend M."/>
            <person name="Barry K.W."/>
            <person name="Binder M."/>
            <person name="Choi C."/>
            <person name="Clum A."/>
            <person name="Copeland A."/>
            <person name="Grisel N."/>
            <person name="Haridas S."/>
            <person name="Kipfer T."/>
            <person name="LaButti K."/>
            <person name="Lindquist E."/>
            <person name="Lipzen A."/>
            <person name="Maire R."/>
            <person name="Meier B."/>
            <person name="Mihaltcheva S."/>
            <person name="Molinier V."/>
            <person name="Murat C."/>
            <person name="Poggeler S."/>
            <person name="Quandt C.A."/>
            <person name="Sperisen C."/>
            <person name="Tritt A."/>
            <person name="Tisserant E."/>
            <person name="Crous P.W."/>
            <person name="Henrissat B."/>
            <person name="Nehls U."/>
            <person name="Egli S."/>
            <person name="Spatafora J.W."/>
            <person name="Grigoriev I.V."/>
            <person name="Martin F.M."/>
        </authorList>
    </citation>
    <scope>NUCLEOTIDE SEQUENCE [LARGE SCALE GENOMIC DNA]</scope>
    <source>
        <strain evidence="3 4">CBS 207.34</strain>
    </source>
</reference>
<feature type="region of interest" description="Disordered" evidence="1">
    <location>
        <begin position="1147"/>
        <end position="1174"/>
    </location>
</feature>
<dbReference type="GO" id="GO:0003677">
    <property type="term" value="F:DNA binding"/>
    <property type="evidence" value="ECO:0007669"/>
    <property type="project" value="InterPro"/>
</dbReference>
<feature type="region of interest" description="Disordered" evidence="1">
    <location>
        <begin position="872"/>
        <end position="891"/>
    </location>
</feature>
<feature type="compositionally biased region" description="Polar residues" evidence="1">
    <location>
        <begin position="999"/>
        <end position="1013"/>
    </location>
</feature>
<feature type="region of interest" description="Disordered" evidence="1">
    <location>
        <begin position="912"/>
        <end position="1064"/>
    </location>
</feature>
<feature type="compositionally biased region" description="Polar residues" evidence="1">
    <location>
        <begin position="1156"/>
        <end position="1168"/>
    </location>
</feature>
<dbReference type="Gene3D" id="2.40.50.140">
    <property type="entry name" value="Nucleic acid-binding proteins"/>
    <property type="match status" value="1"/>
</dbReference>
<name>A0A8E2EP99_9PEZI</name>
<feature type="compositionally biased region" description="Basic and acidic residues" evidence="1">
    <location>
        <begin position="1324"/>
        <end position="1338"/>
    </location>
</feature>
<evidence type="ECO:0000313" key="4">
    <source>
        <dbReference type="Proteomes" id="UP000250140"/>
    </source>
</evidence>
<protein>
    <recommendedName>
        <fullName evidence="2">Telomeric single stranded DNA binding POT1/Cdc13 domain-containing protein</fullName>
    </recommendedName>
</protein>
<dbReference type="GO" id="GO:0000723">
    <property type="term" value="P:telomere maintenance"/>
    <property type="evidence" value="ECO:0007669"/>
    <property type="project" value="InterPro"/>
</dbReference>
<feature type="region of interest" description="Disordered" evidence="1">
    <location>
        <begin position="393"/>
        <end position="445"/>
    </location>
</feature>
<feature type="region of interest" description="Disordered" evidence="1">
    <location>
        <begin position="717"/>
        <end position="863"/>
    </location>
</feature>
<feature type="compositionally biased region" description="Low complexity" evidence="1">
    <location>
        <begin position="1368"/>
        <end position="1386"/>
    </location>
</feature>
<dbReference type="SMART" id="SM00976">
    <property type="entry name" value="Telo_bind"/>
    <property type="match status" value="1"/>
</dbReference>